<keyword evidence="4" id="KW-1133">Transmembrane helix</keyword>
<dbReference type="InterPro" id="IPR051201">
    <property type="entry name" value="Chloro_Bact_Ser_Proteases"/>
</dbReference>
<dbReference type="Proteomes" id="UP000265692">
    <property type="component" value="Unassembled WGS sequence"/>
</dbReference>
<evidence type="ECO:0000313" key="7">
    <source>
        <dbReference type="Proteomes" id="UP000265692"/>
    </source>
</evidence>
<keyword evidence="3" id="KW-0720">Serine protease</keyword>
<keyword evidence="4" id="KW-0472">Membrane</keyword>
<dbReference type="InterPro" id="IPR001940">
    <property type="entry name" value="Peptidase_S1C"/>
</dbReference>
<reference evidence="6 7" key="1">
    <citation type="submission" date="2018-08" db="EMBL/GenBank/DDBJ databases">
        <title>Lysinibacillus sp. YLB-03 draft genome sequence.</title>
        <authorList>
            <person name="Yu L."/>
        </authorList>
    </citation>
    <scope>NUCLEOTIDE SEQUENCE [LARGE SCALE GENOMIC DNA]</scope>
    <source>
        <strain evidence="6 7">YLB-03</strain>
    </source>
</reference>
<keyword evidence="2" id="KW-0378">Hydrolase</keyword>
<organism evidence="6 7">
    <name type="scientific">Ureibacillus yapensis</name>
    <dbReference type="NCBI Taxonomy" id="2304605"/>
    <lineage>
        <taxon>Bacteria</taxon>
        <taxon>Bacillati</taxon>
        <taxon>Bacillota</taxon>
        <taxon>Bacilli</taxon>
        <taxon>Bacillales</taxon>
        <taxon>Caryophanaceae</taxon>
        <taxon>Ureibacillus</taxon>
    </lineage>
</organism>
<protein>
    <submittedName>
        <fullName evidence="6">Zinc-ribbon domain-containing protein</fullName>
    </submittedName>
</protein>
<dbReference type="PRINTS" id="PR00834">
    <property type="entry name" value="PROTEASES2C"/>
</dbReference>
<feature type="domain" description="Zinc-ribbon" evidence="5">
    <location>
        <begin position="2"/>
        <end position="22"/>
    </location>
</feature>
<comment type="caution">
    <text evidence="6">The sequence shown here is derived from an EMBL/GenBank/DDBJ whole genome shotgun (WGS) entry which is preliminary data.</text>
</comment>
<dbReference type="OrthoDB" id="189537at2"/>
<dbReference type="PANTHER" id="PTHR43343:SF3">
    <property type="entry name" value="PROTEASE DO-LIKE 8, CHLOROPLASTIC"/>
    <property type="match status" value="1"/>
</dbReference>
<dbReference type="GO" id="GO:0004252">
    <property type="term" value="F:serine-type endopeptidase activity"/>
    <property type="evidence" value="ECO:0007669"/>
    <property type="project" value="InterPro"/>
</dbReference>
<dbReference type="EMBL" id="QWEI01000001">
    <property type="protein sequence ID" value="RHW39516.1"/>
    <property type="molecule type" value="Genomic_DNA"/>
</dbReference>
<evidence type="ECO:0000256" key="2">
    <source>
        <dbReference type="ARBA" id="ARBA00022801"/>
    </source>
</evidence>
<dbReference type="PANTHER" id="PTHR43343">
    <property type="entry name" value="PEPTIDASE S12"/>
    <property type="match status" value="1"/>
</dbReference>
<dbReference type="Gene3D" id="2.40.10.120">
    <property type="match status" value="1"/>
</dbReference>
<dbReference type="InterPro" id="IPR026870">
    <property type="entry name" value="Zinc_ribbon_dom"/>
</dbReference>
<accession>A0A396SD42</accession>
<evidence type="ECO:0000256" key="1">
    <source>
        <dbReference type="ARBA" id="ARBA00022670"/>
    </source>
</evidence>
<evidence type="ECO:0000256" key="3">
    <source>
        <dbReference type="ARBA" id="ARBA00022825"/>
    </source>
</evidence>
<evidence type="ECO:0000256" key="4">
    <source>
        <dbReference type="SAM" id="Phobius"/>
    </source>
</evidence>
<dbReference type="AlphaFoldDB" id="A0A396SD42"/>
<sequence length="401" mass="44798">MYCSNCGSKLEDNAQFCSSCGQQKNRKKSSARIWLIIGIFATLLTAGAVGIGIFQVLSHPAEIAKQEAESKPQQAAEAVKKVFTPATSNSKQAEKEKTQIIKESMPKVFTVLTAEGLGSGFLYEKGGYIVTNAHVVAGYTDVIVKNHNGQESPARVVGISIYSDVALLKAENYAQSSPFSLELEQSEIGSEVIAIGSPQGLENSASIGYLTGTDRDVEYDFVYEALYQIDAQIDLGSSGGPLLDGKTGKVIGINSLLYTPKNTSFGFSIPLYTVAELINSWISNPMNETEVATAFNSNDEFLYSDPSAEEEAYSDEYEEFWNNYYENYSSNENQYEDSYGAEEYSYEKEISTEDQSYSEENWESYEFSYDEETLTNFILSFRDYYEEALYFEDFYYIQDML</sequence>
<dbReference type="GO" id="GO:0006508">
    <property type="term" value="P:proteolysis"/>
    <property type="evidence" value="ECO:0007669"/>
    <property type="project" value="UniProtKB-KW"/>
</dbReference>
<evidence type="ECO:0000259" key="5">
    <source>
        <dbReference type="Pfam" id="PF13240"/>
    </source>
</evidence>
<dbReference type="RefSeq" id="WP_118874528.1">
    <property type="nucleotide sequence ID" value="NZ_QWEI01000001.1"/>
</dbReference>
<gene>
    <name evidence="6" type="ORF">D1B33_01335</name>
</gene>
<proteinExistence type="predicted"/>
<evidence type="ECO:0000313" key="6">
    <source>
        <dbReference type="EMBL" id="RHW39516.1"/>
    </source>
</evidence>
<dbReference type="InterPro" id="IPR009003">
    <property type="entry name" value="Peptidase_S1_PA"/>
</dbReference>
<keyword evidence="1" id="KW-0645">Protease</keyword>
<keyword evidence="7" id="KW-1185">Reference proteome</keyword>
<dbReference type="Pfam" id="PF13365">
    <property type="entry name" value="Trypsin_2"/>
    <property type="match status" value="1"/>
</dbReference>
<dbReference type="Pfam" id="PF13240">
    <property type="entry name" value="Zn_Ribbon_1"/>
    <property type="match status" value="1"/>
</dbReference>
<keyword evidence="4" id="KW-0812">Transmembrane</keyword>
<feature type="transmembrane region" description="Helical" evidence="4">
    <location>
        <begin position="33"/>
        <end position="57"/>
    </location>
</feature>
<name>A0A396SD42_9BACL</name>
<dbReference type="SUPFAM" id="SSF50494">
    <property type="entry name" value="Trypsin-like serine proteases"/>
    <property type="match status" value="1"/>
</dbReference>